<dbReference type="Pfam" id="PF13359">
    <property type="entry name" value="DDE_Tnp_4"/>
    <property type="match status" value="1"/>
</dbReference>
<dbReference type="GO" id="GO:0046872">
    <property type="term" value="F:metal ion binding"/>
    <property type="evidence" value="ECO:0007669"/>
    <property type="project" value="UniProtKB-KW"/>
</dbReference>
<name>A0A815PIA2_9BILA</name>
<dbReference type="EMBL" id="CAJNOW010005416">
    <property type="protein sequence ID" value="CAF1449298.1"/>
    <property type="molecule type" value="Genomic_DNA"/>
</dbReference>
<dbReference type="InterPro" id="IPR027806">
    <property type="entry name" value="HARBI1_dom"/>
</dbReference>
<comment type="cofactor">
    <cofactor evidence="1">
        <name>a divalent metal cation</name>
        <dbReference type="ChEBI" id="CHEBI:60240"/>
    </cofactor>
</comment>
<accession>A0A815PIA2</accession>
<keyword evidence="2" id="KW-0479">Metal-binding</keyword>
<gene>
    <name evidence="4" type="ORF">KQP761_LOCUS11919</name>
</gene>
<dbReference type="PANTHER" id="PTHR23080">
    <property type="entry name" value="THAP DOMAIN PROTEIN"/>
    <property type="match status" value="1"/>
</dbReference>
<evidence type="ECO:0000313" key="4">
    <source>
        <dbReference type="EMBL" id="CAF1449298.1"/>
    </source>
</evidence>
<evidence type="ECO:0000259" key="3">
    <source>
        <dbReference type="Pfam" id="PF13359"/>
    </source>
</evidence>
<evidence type="ECO:0000256" key="1">
    <source>
        <dbReference type="ARBA" id="ARBA00001968"/>
    </source>
</evidence>
<organism evidence="4 5">
    <name type="scientific">Rotaria magnacalcarata</name>
    <dbReference type="NCBI Taxonomy" id="392030"/>
    <lineage>
        <taxon>Eukaryota</taxon>
        <taxon>Metazoa</taxon>
        <taxon>Spiralia</taxon>
        <taxon>Gnathifera</taxon>
        <taxon>Rotifera</taxon>
        <taxon>Eurotatoria</taxon>
        <taxon>Bdelloidea</taxon>
        <taxon>Philodinida</taxon>
        <taxon>Philodinidae</taxon>
        <taxon>Rotaria</taxon>
    </lineage>
</organism>
<evidence type="ECO:0000256" key="2">
    <source>
        <dbReference type="ARBA" id="ARBA00022723"/>
    </source>
</evidence>
<feature type="domain" description="DDE Tnp4" evidence="3">
    <location>
        <begin position="286"/>
        <end position="447"/>
    </location>
</feature>
<evidence type="ECO:0000313" key="5">
    <source>
        <dbReference type="Proteomes" id="UP000663834"/>
    </source>
</evidence>
<protein>
    <recommendedName>
        <fullName evidence="3">DDE Tnp4 domain-containing protein</fullName>
    </recommendedName>
</protein>
<reference evidence="4" key="1">
    <citation type="submission" date="2021-02" db="EMBL/GenBank/DDBJ databases">
        <authorList>
            <person name="Nowell W R."/>
        </authorList>
    </citation>
    <scope>NUCLEOTIDE SEQUENCE</scope>
</reference>
<dbReference type="Proteomes" id="UP000663834">
    <property type="component" value="Unassembled WGS sequence"/>
</dbReference>
<comment type="caution">
    <text evidence="4">The sequence shown here is derived from an EMBL/GenBank/DDBJ whole genome shotgun (WGS) entry which is preliminary data.</text>
</comment>
<sequence length="638" mass="74736">MRGIELEPEMIICSQCRIALYRENKRRRSSDMESICNGDDLKNYEDHEYERQQEILPLDNLLILDNIYGNGDDYIYCTWCMKAGVEMKQLSLSERMTLLCEHNLYTSHTARRCTDSCCNLPRKRSHERTHLSSQQAVNLINDLTTELSRVKITPFITDNSTVLSKEDDLSWIGWTLEQLKEMASLVESRMHSSKHRTPFEAMCQFWIKLKTNLSFRQIGTLFKVSTSEESIRRRIEDTFHAITIYLNDVLVSSNLGLNHLTRTEALSHHTTYTKAFFGDQLLLIWDGTYVYCNKSNDHTLQRDCYSGHKSRHLVKLMSLVIPDGYVLDLIGPFYGKHNDAAISRAILDKCTELSVLREDNDTHIVDRDFRDVVEEFQALGYDLKMTGLLSKGDKQLSTIEANGSRLITKCRWVVESFHVRFKKWRFFSERIDQSFLLNLGTLSRIVAASLNRYRPIIYDTKSVEHEDMAQPMLSLLKQQNNIETLVSSVQLLVRKNCIKIFDIRENFDFPHLDLDFLRNYTFVTYQLKMSKPYAKANLFENENELELQMSPDNDQLIRCQLHSRHSGNTRYFICIEFDNNDEDEPIRDHFCQCCELYSTKKKKEARTKQTNIEHIYSTPLSYLFIMLLLTEREKIPYA</sequence>
<dbReference type="AlphaFoldDB" id="A0A815PIA2"/>
<proteinExistence type="predicted"/>
<dbReference type="OrthoDB" id="10049726at2759"/>